<sequence>MDNGITLFVQRAINCQFACNMCFDACLEETDVNMLIDCIRYDRECADICGIAVDFVGRKGTLTKEILEACIKSCVNCAQECEKHEHMQHCQDCAVACNECADACRAIR</sequence>
<name>A0A645EMN2_9ZZZZ</name>
<dbReference type="AlphaFoldDB" id="A0A645EMN2"/>
<gene>
    <name evidence="1" type="primary">yhjQ_6</name>
    <name evidence="1" type="ORF">SDC9_149748</name>
</gene>
<comment type="caution">
    <text evidence="1">The sequence shown here is derived from an EMBL/GenBank/DDBJ whole genome shotgun (WGS) entry which is preliminary data.</text>
</comment>
<dbReference type="CDD" id="cd08026">
    <property type="entry name" value="DUF326"/>
    <property type="match status" value="1"/>
</dbReference>
<protein>
    <submittedName>
        <fullName evidence="1">Putative cysteine-rich protein YhjQ</fullName>
    </submittedName>
</protein>
<proteinExistence type="predicted"/>
<dbReference type="PANTHER" id="PTHR37310:SF1">
    <property type="entry name" value="CYTOPLASMIC PROTEIN"/>
    <property type="match status" value="1"/>
</dbReference>
<dbReference type="InterPro" id="IPR005560">
    <property type="entry name" value="Csp_YhjQ"/>
</dbReference>
<dbReference type="EMBL" id="VSSQ01048487">
    <property type="protein sequence ID" value="MPN02532.1"/>
    <property type="molecule type" value="Genomic_DNA"/>
</dbReference>
<dbReference type="PANTHER" id="PTHR37310">
    <property type="entry name" value="CYTOPLASMIC PROTEIN-RELATED"/>
    <property type="match status" value="1"/>
</dbReference>
<accession>A0A645EMN2</accession>
<evidence type="ECO:0000313" key="1">
    <source>
        <dbReference type="EMBL" id="MPN02532.1"/>
    </source>
</evidence>
<dbReference type="Pfam" id="PF03860">
    <property type="entry name" value="Csp"/>
    <property type="match status" value="1"/>
</dbReference>
<reference evidence="1" key="1">
    <citation type="submission" date="2019-08" db="EMBL/GenBank/DDBJ databases">
        <authorList>
            <person name="Kucharzyk K."/>
            <person name="Murdoch R.W."/>
            <person name="Higgins S."/>
            <person name="Loffler F."/>
        </authorList>
    </citation>
    <scope>NUCLEOTIDE SEQUENCE</scope>
</reference>
<organism evidence="1">
    <name type="scientific">bioreactor metagenome</name>
    <dbReference type="NCBI Taxonomy" id="1076179"/>
    <lineage>
        <taxon>unclassified sequences</taxon>
        <taxon>metagenomes</taxon>
        <taxon>ecological metagenomes</taxon>
    </lineage>
</organism>
<dbReference type="Gene3D" id="1.20.1270.360">
    <property type="match status" value="1"/>
</dbReference>
<dbReference type="InterPro" id="IPR044543">
    <property type="entry name" value="YHJQ-like"/>
</dbReference>